<keyword evidence="9" id="KW-1185">Reference proteome</keyword>
<protein>
    <submittedName>
        <fullName evidence="8">Serine protease DegS</fullName>
        <ecNumber evidence="8">3.4.21.-</ecNumber>
    </submittedName>
</protein>
<dbReference type="Proteomes" id="UP000595663">
    <property type="component" value="Chromosome"/>
</dbReference>
<feature type="transmembrane region" description="Helical" evidence="6">
    <location>
        <begin position="7"/>
        <end position="26"/>
    </location>
</feature>
<keyword evidence="6" id="KW-0812">Transmembrane</keyword>
<dbReference type="Gene3D" id="2.40.10.120">
    <property type="match status" value="1"/>
</dbReference>
<evidence type="ECO:0000256" key="6">
    <source>
        <dbReference type="SAM" id="Phobius"/>
    </source>
</evidence>
<dbReference type="GO" id="GO:0006508">
    <property type="term" value="P:proteolysis"/>
    <property type="evidence" value="ECO:0007669"/>
    <property type="project" value="UniProtKB-KW"/>
</dbReference>
<dbReference type="KEGG" id="ajp:AMJAP_2678"/>
<keyword evidence="4" id="KW-0720">Serine protease</keyword>
<dbReference type="InterPro" id="IPR036034">
    <property type="entry name" value="PDZ_sf"/>
</dbReference>
<comment type="similarity">
    <text evidence="1">Belongs to the peptidase S1C family.</text>
</comment>
<dbReference type="PRINTS" id="PR00834">
    <property type="entry name" value="PROTEASES2C"/>
</dbReference>
<dbReference type="EC" id="3.4.21.-" evidence="8"/>
<evidence type="ECO:0000256" key="5">
    <source>
        <dbReference type="SAM" id="MobiDB-lite"/>
    </source>
</evidence>
<evidence type="ECO:0000256" key="4">
    <source>
        <dbReference type="ARBA" id="ARBA00022825"/>
    </source>
</evidence>
<dbReference type="PROSITE" id="PS50106">
    <property type="entry name" value="PDZ"/>
    <property type="match status" value="1"/>
</dbReference>
<dbReference type="EMBL" id="AP014545">
    <property type="protein sequence ID" value="BBB27264.1"/>
    <property type="molecule type" value="Genomic_DNA"/>
</dbReference>
<keyword evidence="2 8" id="KW-0645">Protease</keyword>
<feature type="compositionally biased region" description="Polar residues" evidence="5">
    <location>
        <begin position="378"/>
        <end position="398"/>
    </location>
</feature>
<dbReference type="SMART" id="SM00228">
    <property type="entry name" value="PDZ"/>
    <property type="match status" value="1"/>
</dbReference>
<dbReference type="InterPro" id="IPR009003">
    <property type="entry name" value="Peptidase_S1_PA"/>
</dbReference>
<dbReference type="GO" id="GO:0004252">
    <property type="term" value="F:serine-type endopeptidase activity"/>
    <property type="evidence" value="ECO:0007669"/>
    <property type="project" value="InterPro"/>
</dbReference>
<gene>
    <name evidence="8" type="primary">hhoB</name>
    <name evidence="8" type="ORF">AMJAP_2678</name>
</gene>
<keyword evidence="6" id="KW-0472">Membrane</keyword>
<proteinExistence type="inferred from homology"/>
<dbReference type="CDD" id="cd10839">
    <property type="entry name" value="cpPDZ1_DegP-like"/>
    <property type="match status" value="1"/>
</dbReference>
<evidence type="ECO:0000313" key="9">
    <source>
        <dbReference type="Proteomes" id="UP000595663"/>
    </source>
</evidence>
<dbReference type="InterPro" id="IPR051201">
    <property type="entry name" value="Chloro_Bact_Ser_Proteases"/>
</dbReference>
<evidence type="ECO:0000259" key="7">
    <source>
        <dbReference type="PROSITE" id="PS50106"/>
    </source>
</evidence>
<dbReference type="InterPro" id="IPR001478">
    <property type="entry name" value="PDZ"/>
</dbReference>
<evidence type="ECO:0000256" key="1">
    <source>
        <dbReference type="ARBA" id="ARBA00010541"/>
    </source>
</evidence>
<dbReference type="AlphaFoldDB" id="A0A7R6P7A5"/>
<dbReference type="InterPro" id="IPR001940">
    <property type="entry name" value="Peptidase_S1C"/>
</dbReference>
<dbReference type="PANTHER" id="PTHR43343">
    <property type="entry name" value="PEPTIDASE S12"/>
    <property type="match status" value="1"/>
</dbReference>
<dbReference type="PANTHER" id="PTHR43343:SF3">
    <property type="entry name" value="PROTEASE DO-LIKE 8, CHLOROPLASTIC"/>
    <property type="match status" value="1"/>
</dbReference>
<dbReference type="Gene3D" id="2.30.42.10">
    <property type="match status" value="1"/>
</dbReference>
<sequence length="398" mass="42219">MIQRFAFLVWPILSGILAAIALLIYLPDMFAPQANTLQVNQADDSQSSRQGPFSYADAVEHAAPSVVNIYTRTALPNNNKALYNDPDIQQHYDKNQNKERTQSSLGSGVILSPEGYIATNNHVISGADSIVVALKDGREATASVIGSDPDTDLAVLKINLPDLPGITISSSANLRVGDVTLAIGNPFGVGQTVTMGIISATGRNQLGLNTYEDFIQTDAAINPGNSGGALINAAGHLIGINTAIFSRSGGSQGIGFAIPSNQAKQVMQDLIEHGRVIRGWVGVEAQEITAELAESFGLKDTKGLIIAGVFRDGPAHKGGLLPGDILLEINGKKIINSYNSMYSVARMLPETSLPLKVWRNGKVLELMITVAERPIKGVSNQNNTPDDAPENSPNGSEN</sequence>
<accession>A0A7R6P7A5</accession>
<dbReference type="Pfam" id="PF13180">
    <property type="entry name" value="PDZ_2"/>
    <property type="match status" value="1"/>
</dbReference>
<evidence type="ECO:0000256" key="2">
    <source>
        <dbReference type="ARBA" id="ARBA00022670"/>
    </source>
</evidence>
<keyword evidence="3 8" id="KW-0378">Hydrolase</keyword>
<dbReference type="SUPFAM" id="SSF50494">
    <property type="entry name" value="Trypsin-like serine proteases"/>
    <property type="match status" value="1"/>
</dbReference>
<reference evidence="8 9" key="1">
    <citation type="journal article" date="2008" name="Int. J. Syst. Evol. Microbiol.">
        <title>Amphritea japonica sp. nov. and Amphritea balenae sp. nov., isolated from the sediment adjacent to sperm whale carcasses off Kagoshima, Japan.</title>
        <authorList>
            <person name="Miyazaki M."/>
            <person name="Nogi Y."/>
            <person name="Fujiwara Y."/>
            <person name="Kawato M."/>
            <person name="Nagahama T."/>
            <person name="Kubokawa K."/>
            <person name="Horikoshi K."/>
        </authorList>
    </citation>
    <scope>NUCLEOTIDE SEQUENCE [LARGE SCALE GENOMIC DNA]</scope>
    <source>
        <strain evidence="8 9">ATCC BAA-1530</strain>
    </source>
</reference>
<dbReference type="FunFam" id="2.40.10.10:FF:000001">
    <property type="entry name" value="Periplasmic serine protease DegS"/>
    <property type="match status" value="1"/>
</dbReference>
<dbReference type="SUPFAM" id="SSF50156">
    <property type="entry name" value="PDZ domain-like"/>
    <property type="match status" value="1"/>
</dbReference>
<name>A0A7R6P7A5_9GAMM</name>
<feature type="domain" description="PDZ" evidence="7">
    <location>
        <begin position="270"/>
        <end position="334"/>
    </location>
</feature>
<keyword evidence="6" id="KW-1133">Transmembrane helix</keyword>
<dbReference type="Pfam" id="PF13365">
    <property type="entry name" value="Trypsin_2"/>
    <property type="match status" value="1"/>
</dbReference>
<evidence type="ECO:0000313" key="8">
    <source>
        <dbReference type="EMBL" id="BBB27264.1"/>
    </source>
</evidence>
<organism evidence="8 9">
    <name type="scientific">Amphritea japonica ATCC BAA-1530</name>
    <dbReference type="NCBI Taxonomy" id="1278309"/>
    <lineage>
        <taxon>Bacteria</taxon>
        <taxon>Pseudomonadati</taxon>
        <taxon>Pseudomonadota</taxon>
        <taxon>Gammaproteobacteria</taxon>
        <taxon>Oceanospirillales</taxon>
        <taxon>Oceanospirillaceae</taxon>
        <taxon>Amphritea</taxon>
    </lineage>
</organism>
<feature type="region of interest" description="Disordered" evidence="5">
    <location>
        <begin position="377"/>
        <end position="398"/>
    </location>
</feature>
<evidence type="ECO:0000256" key="3">
    <source>
        <dbReference type="ARBA" id="ARBA00022801"/>
    </source>
</evidence>